<dbReference type="OrthoDB" id="9803333at2"/>
<comment type="similarity">
    <text evidence="1">Belongs to the short-chain dehydrogenases/reductases (SDR) family.</text>
</comment>
<dbReference type="InterPro" id="IPR036291">
    <property type="entry name" value="NAD(P)-bd_dom_sf"/>
</dbReference>
<reference evidence="3 4" key="1">
    <citation type="submission" date="2014-08" db="EMBL/GenBank/DDBJ databases">
        <title>Porphyromonas gingivicanis strain:COT-022_OH1391 Genome sequencing.</title>
        <authorList>
            <person name="Wallis C."/>
            <person name="Deusch O."/>
            <person name="O'Flynn C."/>
            <person name="Davis I."/>
            <person name="Jospin G."/>
            <person name="Darling A.E."/>
            <person name="Coil D.A."/>
            <person name="Alexiev A."/>
            <person name="Horsfall A."/>
            <person name="Kirkwood N."/>
            <person name="Harris S."/>
            <person name="Eisen J.A."/>
        </authorList>
    </citation>
    <scope>NUCLEOTIDE SEQUENCE [LARGE SCALE GENOMIC DNA]</scope>
    <source>
        <strain evidence="4">COT-022 OH1391</strain>
    </source>
</reference>
<name>A0A0A2G347_9PORP</name>
<dbReference type="RefSeq" id="WP_036884179.1">
    <property type="nucleotide sequence ID" value="NZ_JQZW01000009.1"/>
</dbReference>
<dbReference type="STRING" id="266762.HQ36_05320"/>
<dbReference type="Pfam" id="PF00106">
    <property type="entry name" value="adh_short"/>
    <property type="match status" value="1"/>
</dbReference>
<dbReference type="PANTHER" id="PTHR44196">
    <property type="entry name" value="DEHYDROGENASE/REDUCTASE SDR FAMILY MEMBER 7B"/>
    <property type="match status" value="1"/>
</dbReference>
<gene>
    <name evidence="3" type="ORF">HQ36_05320</name>
</gene>
<organism evidence="3 4">
    <name type="scientific">Porphyromonas gingivicanis</name>
    <dbReference type="NCBI Taxonomy" id="266762"/>
    <lineage>
        <taxon>Bacteria</taxon>
        <taxon>Pseudomonadati</taxon>
        <taxon>Bacteroidota</taxon>
        <taxon>Bacteroidia</taxon>
        <taxon>Bacteroidales</taxon>
        <taxon>Porphyromonadaceae</taxon>
        <taxon>Porphyromonas</taxon>
    </lineage>
</organism>
<accession>A0A0A2G347</accession>
<dbReference type="Proteomes" id="UP000030134">
    <property type="component" value="Unassembled WGS sequence"/>
</dbReference>
<dbReference type="PRINTS" id="PR00081">
    <property type="entry name" value="GDHRDH"/>
</dbReference>
<dbReference type="PANTHER" id="PTHR44196:SF1">
    <property type="entry name" value="DEHYDROGENASE_REDUCTASE SDR FAMILY MEMBER 7B"/>
    <property type="match status" value="1"/>
</dbReference>
<dbReference type="SUPFAM" id="SSF51735">
    <property type="entry name" value="NAD(P)-binding Rossmann-fold domains"/>
    <property type="match status" value="1"/>
</dbReference>
<dbReference type="CDD" id="cd05233">
    <property type="entry name" value="SDR_c"/>
    <property type="match status" value="1"/>
</dbReference>
<dbReference type="AlphaFoldDB" id="A0A0A2G347"/>
<evidence type="ECO:0000256" key="2">
    <source>
        <dbReference type="ARBA" id="ARBA00023002"/>
    </source>
</evidence>
<comment type="caution">
    <text evidence="3">The sequence shown here is derived from an EMBL/GenBank/DDBJ whole genome shotgun (WGS) entry which is preliminary data.</text>
</comment>
<evidence type="ECO:0000313" key="4">
    <source>
        <dbReference type="Proteomes" id="UP000030134"/>
    </source>
</evidence>
<dbReference type="EMBL" id="JQZW01000009">
    <property type="protein sequence ID" value="KGN97696.1"/>
    <property type="molecule type" value="Genomic_DNA"/>
</dbReference>
<protein>
    <submittedName>
        <fullName evidence="3">Short-chain dehydrogenase</fullName>
    </submittedName>
</protein>
<keyword evidence="4" id="KW-1185">Reference proteome</keyword>
<dbReference type="GO" id="GO:0016020">
    <property type="term" value="C:membrane"/>
    <property type="evidence" value="ECO:0007669"/>
    <property type="project" value="TreeGrafter"/>
</dbReference>
<evidence type="ECO:0000313" key="3">
    <source>
        <dbReference type="EMBL" id="KGN97696.1"/>
    </source>
</evidence>
<dbReference type="InterPro" id="IPR002347">
    <property type="entry name" value="SDR_fam"/>
</dbReference>
<keyword evidence="2" id="KW-0560">Oxidoreductase</keyword>
<sequence>MHLLYPTPHCSERRLQARFAGRWAVITGASSGIGAALARQLMRYGAHLLLIARREEELQTLCREAEQMGCRALYRALDLREKEALETLCEELPRLLPSVDYFFANAGKSICRPLAKSLDRAHDFDRTIDLNYRATVHLALALIPALERARGCIVYTSSVSLLYPMVANWSAYHASKGATDLWCRTAQMELPARGVKVRIAYMPLVATPMSQANKVYRHLPSYTADEAARLLMRLATGRRAFYIPWWARITAPLTRPFAPLLRWLYRHRLLS</sequence>
<dbReference type="GO" id="GO:0016491">
    <property type="term" value="F:oxidoreductase activity"/>
    <property type="evidence" value="ECO:0007669"/>
    <property type="project" value="UniProtKB-KW"/>
</dbReference>
<evidence type="ECO:0000256" key="1">
    <source>
        <dbReference type="ARBA" id="ARBA00006484"/>
    </source>
</evidence>
<proteinExistence type="inferred from homology"/>
<dbReference type="eggNOG" id="COG0300">
    <property type="taxonomic scope" value="Bacteria"/>
</dbReference>
<dbReference type="Gene3D" id="3.40.50.720">
    <property type="entry name" value="NAD(P)-binding Rossmann-like Domain"/>
    <property type="match status" value="1"/>
</dbReference>